<sequence length="153" mass="16506">MLSEQRPGARPVTSDEGPHRQVDQCAPAALWGELVARVLSMDGVVEGASQVSPPSSRAVYLVGKPEETSPETSLAPGMRLEPVHLHGVNDTSVHLVLPAERGDELFRLGWAEPHQYAEYGTEFMIYGPRNAAELEAALTVIEESLDFARCGAA</sequence>
<reference evidence="3 4" key="1">
    <citation type="submission" date="2018-11" db="EMBL/GenBank/DDBJ databases">
        <title>Sequencing the genomes of 1000 actinobacteria strains.</title>
        <authorList>
            <person name="Klenk H.-P."/>
        </authorList>
    </citation>
    <scope>NUCLEOTIDE SEQUENCE [LARGE SCALE GENOMIC DNA]</scope>
    <source>
        <strain evidence="3 4">DSM 11294</strain>
    </source>
</reference>
<dbReference type="PANTHER" id="PTHR38695">
    <property type="entry name" value="AMINO ACID PERMEASE_ SLC12A DOMAIN-CONTAINING PROTEIN"/>
    <property type="match status" value="1"/>
</dbReference>
<name>A0A3N2BCP6_9MICO</name>
<feature type="region of interest" description="Disordered" evidence="1">
    <location>
        <begin position="1"/>
        <end position="24"/>
    </location>
</feature>
<accession>A0A3N2BCP6</accession>
<evidence type="ECO:0000313" key="4">
    <source>
        <dbReference type="Proteomes" id="UP000280668"/>
    </source>
</evidence>
<evidence type="ECO:0000259" key="2">
    <source>
        <dbReference type="Pfam" id="PF17648"/>
    </source>
</evidence>
<dbReference type="Proteomes" id="UP000280668">
    <property type="component" value="Unassembled WGS sequence"/>
</dbReference>
<keyword evidence="4" id="KW-1185">Reference proteome</keyword>
<dbReference type="InterPro" id="IPR040841">
    <property type="entry name" value="Luciferase_dom"/>
</dbReference>
<dbReference type="PANTHER" id="PTHR38695:SF1">
    <property type="entry name" value="AMINO ACID PERMEASE_ SLC12A DOMAIN-CONTAINING PROTEIN"/>
    <property type="match status" value="1"/>
</dbReference>
<dbReference type="RefSeq" id="WP_245990987.1">
    <property type="nucleotide sequence ID" value="NZ_RKHK01000001.1"/>
</dbReference>
<dbReference type="InterPro" id="IPR048273">
    <property type="entry name" value="Luciferase"/>
</dbReference>
<evidence type="ECO:0000256" key="1">
    <source>
        <dbReference type="SAM" id="MobiDB-lite"/>
    </source>
</evidence>
<proteinExistence type="predicted"/>
<dbReference type="Pfam" id="PF17648">
    <property type="entry name" value="Luciferase"/>
    <property type="match status" value="1"/>
</dbReference>
<evidence type="ECO:0000313" key="3">
    <source>
        <dbReference type="EMBL" id="ROR72992.1"/>
    </source>
</evidence>
<protein>
    <recommendedName>
        <fullName evidence="2">Luciferase domain-containing protein</fullName>
    </recommendedName>
</protein>
<dbReference type="AlphaFoldDB" id="A0A3N2BCP6"/>
<comment type="caution">
    <text evidence="3">The sequence shown here is derived from an EMBL/GenBank/DDBJ whole genome shotgun (WGS) entry which is preliminary data.</text>
</comment>
<dbReference type="EMBL" id="RKHK01000001">
    <property type="protein sequence ID" value="ROR72992.1"/>
    <property type="molecule type" value="Genomic_DNA"/>
</dbReference>
<feature type="domain" description="Luciferase" evidence="2">
    <location>
        <begin position="81"/>
        <end position="143"/>
    </location>
</feature>
<organism evidence="3 4">
    <name type="scientific">Bogoriella caseilytica</name>
    <dbReference type="NCBI Taxonomy" id="56055"/>
    <lineage>
        <taxon>Bacteria</taxon>
        <taxon>Bacillati</taxon>
        <taxon>Actinomycetota</taxon>
        <taxon>Actinomycetes</taxon>
        <taxon>Micrococcales</taxon>
        <taxon>Bogoriellaceae</taxon>
        <taxon>Bogoriella</taxon>
    </lineage>
</organism>
<gene>
    <name evidence="3" type="ORF">EDD31_1357</name>
</gene>